<dbReference type="PANTHER" id="PTHR42718:SF9">
    <property type="entry name" value="MAJOR FACILITATOR SUPERFAMILY MULTIDRUG TRANSPORTER MFSC"/>
    <property type="match status" value="1"/>
</dbReference>
<evidence type="ECO:0000256" key="2">
    <source>
        <dbReference type="ARBA" id="ARBA00022448"/>
    </source>
</evidence>
<dbReference type="InterPro" id="IPR020846">
    <property type="entry name" value="MFS_dom"/>
</dbReference>
<keyword evidence="4 6" id="KW-1133">Transmembrane helix</keyword>
<dbReference type="Proteomes" id="UP000606922">
    <property type="component" value="Unassembled WGS sequence"/>
</dbReference>
<feature type="transmembrane region" description="Helical" evidence="6">
    <location>
        <begin position="127"/>
        <end position="152"/>
    </location>
</feature>
<dbReference type="Gene3D" id="1.20.1720.10">
    <property type="entry name" value="Multidrug resistance protein D"/>
    <property type="match status" value="1"/>
</dbReference>
<comment type="caution">
    <text evidence="8">The sequence shown here is derived from an EMBL/GenBank/DDBJ whole genome shotgun (WGS) entry which is preliminary data.</text>
</comment>
<feature type="transmembrane region" description="Helical" evidence="6">
    <location>
        <begin position="71"/>
        <end position="91"/>
    </location>
</feature>
<dbReference type="SUPFAM" id="SSF103473">
    <property type="entry name" value="MFS general substrate transporter"/>
    <property type="match status" value="1"/>
</dbReference>
<evidence type="ECO:0000256" key="6">
    <source>
        <dbReference type="SAM" id="Phobius"/>
    </source>
</evidence>
<evidence type="ECO:0000313" key="9">
    <source>
        <dbReference type="Proteomes" id="UP000606922"/>
    </source>
</evidence>
<evidence type="ECO:0000256" key="4">
    <source>
        <dbReference type="ARBA" id="ARBA00022989"/>
    </source>
</evidence>
<dbReference type="AlphaFoldDB" id="A0A916SAG1"/>
<protein>
    <recommendedName>
        <fullName evidence="7">Major facilitator superfamily (MFS) profile domain-containing protein</fullName>
    </recommendedName>
</protein>
<keyword evidence="9" id="KW-1185">Reference proteome</keyword>
<dbReference type="GO" id="GO:0022857">
    <property type="term" value="F:transmembrane transporter activity"/>
    <property type="evidence" value="ECO:0007669"/>
    <property type="project" value="InterPro"/>
</dbReference>
<name>A0A916SAG1_9MICO</name>
<dbReference type="GO" id="GO:0005886">
    <property type="term" value="C:plasma membrane"/>
    <property type="evidence" value="ECO:0007669"/>
    <property type="project" value="UniProtKB-SubCell"/>
</dbReference>
<dbReference type="EMBL" id="BMGB01000001">
    <property type="protein sequence ID" value="GGA90743.1"/>
    <property type="molecule type" value="Genomic_DNA"/>
</dbReference>
<dbReference type="InterPro" id="IPR011701">
    <property type="entry name" value="MFS"/>
</dbReference>
<proteinExistence type="predicted"/>
<feature type="transmembrane region" description="Helical" evidence="6">
    <location>
        <begin position="158"/>
        <end position="178"/>
    </location>
</feature>
<feature type="transmembrane region" description="Helical" evidence="6">
    <location>
        <begin position="292"/>
        <end position="313"/>
    </location>
</feature>
<organism evidence="8 9">
    <name type="scientific">Conyzicola nivalis</name>
    <dbReference type="NCBI Taxonomy" id="1477021"/>
    <lineage>
        <taxon>Bacteria</taxon>
        <taxon>Bacillati</taxon>
        <taxon>Actinomycetota</taxon>
        <taxon>Actinomycetes</taxon>
        <taxon>Micrococcales</taxon>
        <taxon>Microbacteriaceae</taxon>
        <taxon>Conyzicola</taxon>
    </lineage>
</organism>
<sequence length="433" mass="44073">MALPVILLTVFIIPTGIAGIANALPDIAGDLGSNPTALQWVVNGFNGSFAVFTLVWGVLSDRVGYKTTFVIGAALMVAASVVSAVAPNLVVLDAARILAGAAGAAIFTAAASIIANAYEPIPRGRNFALLGTVLGLGLAVGPTLAGGLVAAFGWRGVFAVFAVIVALALSLSGYVPNIKHERVAGTKLIDFSLLRNPHFLAICLVPVTHAFGYVALLTYLPIALSAVHGIDAGTAGLLMLPMTLPVLFGPILGARLVARFAGITIMTIIYGSLVLMLLGNVGFLLLAGTAPVAALLIPMLLLGFGFGLPLGLLDGAAQAAVPARSSGTAAGVMNFLRLGGEAVVVGTYAAIVAWIISLHIADGTTAQDVAAGQAGHAREYSQAFAWAEWGIIAFIVIGGLAIVLLHLTTIRDGKAAAVLDGEDDIPVERPAIA</sequence>
<keyword evidence="5 6" id="KW-0472">Membrane</keyword>
<accession>A0A916SAG1</accession>
<reference evidence="8" key="1">
    <citation type="journal article" date="2014" name="Int. J. Syst. Evol. Microbiol.">
        <title>Complete genome sequence of Corynebacterium casei LMG S-19264T (=DSM 44701T), isolated from a smear-ripened cheese.</title>
        <authorList>
            <consortium name="US DOE Joint Genome Institute (JGI-PGF)"/>
            <person name="Walter F."/>
            <person name="Albersmeier A."/>
            <person name="Kalinowski J."/>
            <person name="Ruckert C."/>
        </authorList>
    </citation>
    <scope>NUCLEOTIDE SEQUENCE</scope>
    <source>
        <strain evidence="8">CGMCC 1.12813</strain>
    </source>
</reference>
<feature type="transmembrane region" description="Helical" evidence="6">
    <location>
        <begin position="260"/>
        <end position="286"/>
    </location>
</feature>
<evidence type="ECO:0000256" key="5">
    <source>
        <dbReference type="ARBA" id="ARBA00023136"/>
    </source>
</evidence>
<comment type="subcellular location">
    <subcellularLocation>
        <location evidence="1">Cell membrane</location>
        <topology evidence="1">Multi-pass membrane protein</topology>
    </subcellularLocation>
</comment>
<dbReference type="PROSITE" id="PS50850">
    <property type="entry name" value="MFS"/>
    <property type="match status" value="1"/>
</dbReference>
<feature type="transmembrane region" description="Helical" evidence="6">
    <location>
        <begin position="199"/>
        <end position="220"/>
    </location>
</feature>
<dbReference type="RefSeq" id="WP_188508836.1">
    <property type="nucleotide sequence ID" value="NZ_BMGB01000001.1"/>
</dbReference>
<feature type="transmembrane region" description="Helical" evidence="6">
    <location>
        <begin position="334"/>
        <end position="356"/>
    </location>
</feature>
<evidence type="ECO:0000313" key="8">
    <source>
        <dbReference type="EMBL" id="GGA90743.1"/>
    </source>
</evidence>
<feature type="transmembrane region" description="Helical" evidence="6">
    <location>
        <begin position="97"/>
        <end position="115"/>
    </location>
</feature>
<dbReference type="Pfam" id="PF07690">
    <property type="entry name" value="MFS_1"/>
    <property type="match status" value="1"/>
</dbReference>
<feature type="transmembrane region" description="Helical" evidence="6">
    <location>
        <begin position="39"/>
        <end position="59"/>
    </location>
</feature>
<evidence type="ECO:0000256" key="3">
    <source>
        <dbReference type="ARBA" id="ARBA00022692"/>
    </source>
</evidence>
<gene>
    <name evidence="8" type="ORF">GCM10010979_01810</name>
</gene>
<reference evidence="8" key="2">
    <citation type="submission" date="2020-09" db="EMBL/GenBank/DDBJ databases">
        <authorList>
            <person name="Sun Q."/>
            <person name="Zhou Y."/>
        </authorList>
    </citation>
    <scope>NUCLEOTIDE SEQUENCE</scope>
    <source>
        <strain evidence="8">CGMCC 1.12813</strain>
    </source>
</reference>
<keyword evidence="2" id="KW-0813">Transport</keyword>
<feature type="domain" description="Major facilitator superfamily (MFS) profile" evidence="7">
    <location>
        <begin position="2"/>
        <end position="416"/>
    </location>
</feature>
<keyword evidence="3 6" id="KW-0812">Transmembrane</keyword>
<evidence type="ECO:0000259" key="7">
    <source>
        <dbReference type="PROSITE" id="PS50850"/>
    </source>
</evidence>
<dbReference type="PANTHER" id="PTHR42718">
    <property type="entry name" value="MAJOR FACILITATOR SUPERFAMILY MULTIDRUG TRANSPORTER MFSC"/>
    <property type="match status" value="1"/>
</dbReference>
<evidence type="ECO:0000256" key="1">
    <source>
        <dbReference type="ARBA" id="ARBA00004651"/>
    </source>
</evidence>
<dbReference type="InterPro" id="IPR036259">
    <property type="entry name" value="MFS_trans_sf"/>
</dbReference>
<dbReference type="CDD" id="cd17321">
    <property type="entry name" value="MFS_MMR_MDR_like"/>
    <property type="match status" value="1"/>
</dbReference>
<feature type="transmembrane region" description="Helical" evidence="6">
    <location>
        <begin position="232"/>
        <end position="253"/>
    </location>
</feature>
<feature type="transmembrane region" description="Helical" evidence="6">
    <location>
        <begin position="389"/>
        <end position="407"/>
    </location>
</feature>